<feature type="region of interest" description="Disordered" evidence="13">
    <location>
        <begin position="1"/>
        <end position="35"/>
    </location>
</feature>
<feature type="compositionally biased region" description="Polar residues" evidence="13">
    <location>
        <begin position="1"/>
        <end position="17"/>
    </location>
</feature>
<dbReference type="EMBL" id="AZBU02000002">
    <property type="protein sequence ID" value="TKR93592.1"/>
    <property type="molecule type" value="Genomic_DNA"/>
</dbReference>
<evidence type="ECO:0000256" key="11">
    <source>
        <dbReference type="RuleBase" id="RU271113"/>
    </source>
</evidence>
<comment type="caution">
    <text evidence="15">The sequence shown here is derived from an EMBL/GenBank/DDBJ whole genome shotgun (WGS) entry which is preliminary data.</text>
</comment>
<keyword evidence="4 11" id="KW-0489">Methyltransferase</keyword>
<dbReference type="PANTHER" id="PTHR21451:SF0">
    <property type="entry name" value="HISTONE-LYSINE N-METHYLTRANSFERASE, H3 LYSINE-79 SPECIFIC"/>
    <property type="match status" value="1"/>
</dbReference>
<dbReference type="STRING" id="34508.A0A4U5PB97"/>
<name>A0A4U5PB97_STECR</name>
<dbReference type="AlphaFoldDB" id="A0A4U5PB97"/>
<evidence type="ECO:0000256" key="13">
    <source>
        <dbReference type="SAM" id="MobiDB-lite"/>
    </source>
</evidence>
<feature type="domain" description="DOT1" evidence="14">
    <location>
        <begin position="36"/>
        <end position="361"/>
    </location>
</feature>
<feature type="region of interest" description="Disordered" evidence="13">
    <location>
        <begin position="814"/>
        <end position="843"/>
    </location>
</feature>
<gene>
    <name evidence="15" type="ORF">L596_008014</name>
</gene>
<evidence type="ECO:0000256" key="8">
    <source>
        <dbReference type="ARBA" id="ARBA00023242"/>
    </source>
</evidence>
<evidence type="ECO:0000256" key="2">
    <source>
        <dbReference type="ARBA" id="ARBA00012190"/>
    </source>
</evidence>
<dbReference type="Gene3D" id="3.40.50.150">
    <property type="entry name" value="Vaccinia Virus protein VP39"/>
    <property type="match status" value="1"/>
</dbReference>
<dbReference type="CDD" id="cd02440">
    <property type="entry name" value="AdoMet_MTases"/>
    <property type="match status" value="1"/>
</dbReference>
<keyword evidence="5 11" id="KW-0808">Transferase</keyword>
<dbReference type="SUPFAM" id="SSF53335">
    <property type="entry name" value="S-adenosyl-L-methionine-dependent methyltransferases"/>
    <property type="match status" value="1"/>
</dbReference>
<comment type="function">
    <text evidence="11">Histone methyltransferase that specifically trimethylates histone H3 to form H3K79me3. This methylation is required for telomere silencing and for the pachytene checkpoint during the meiotic cell cycle by allowing the recruitment of RAD9 to double strand breaks. Nucleosomes are preferred as substrate compared to free histone.</text>
</comment>
<feature type="compositionally biased region" description="Polar residues" evidence="13">
    <location>
        <begin position="672"/>
        <end position="686"/>
    </location>
</feature>
<proteinExistence type="inferred from homology"/>
<comment type="subcellular location">
    <subcellularLocation>
        <location evidence="1 11">Nucleus</location>
    </subcellularLocation>
</comment>
<comment type="miscellaneous">
    <text evidence="11">In contrast to other lysine histone methyltransferases, it does not contain a SET domain, suggesting the existence of another mechanism for methylation of lysine residues of histones.</text>
</comment>
<comment type="catalytic activity">
    <reaction evidence="10 11">
        <text>L-lysyl(79)-[histone H3] + 3 S-adenosyl-L-methionine = N(6),N(6),N(6)-trimethyl-L-lysyl(79)-[histone H3] + 3 S-adenosyl-L-homocysteine + 3 H(+)</text>
        <dbReference type="Rhea" id="RHEA:60328"/>
        <dbReference type="Rhea" id="RHEA-COMP:15549"/>
        <dbReference type="Rhea" id="RHEA-COMP:15552"/>
        <dbReference type="ChEBI" id="CHEBI:15378"/>
        <dbReference type="ChEBI" id="CHEBI:29969"/>
        <dbReference type="ChEBI" id="CHEBI:57856"/>
        <dbReference type="ChEBI" id="CHEBI:59789"/>
        <dbReference type="ChEBI" id="CHEBI:61961"/>
        <dbReference type="EC" id="2.1.1.360"/>
    </reaction>
</comment>
<evidence type="ECO:0000256" key="9">
    <source>
        <dbReference type="ARBA" id="ARBA00029821"/>
    </source>
</evidence>
<dbReference type="GO" id="GO:0006281">
    <property type="term" value="P:DNA repair"/>
    <property type="evidence" value="ECO:0007669"/>
    <property type="project" value="TreeGrafter"/>
</dbReference>
<dbReference type="Gene3D" id="1.10.260.60">
    <property type="match status" value="1"/>
</dbReference>
<evidence type="ECO:0000256" key="10">
    <source>
        <dbReference type="ARBA" id="ARBA00047770"/>
    </source>
</evidence>
<feature type="compositionally biased region" description="Basic residues" evidence="13">
    <location>
        <begin position="691"/>
        <end position="706"/>
    </location>
</feature>
<sequence length="843" mass="94133">MVKRTNNFEASKRQQPSPKLAKTEVDSASPRPDTMQSLKLLSPVGAEPLVFEFAENDRAAPAVDVVDTIKHAMSYFKELTPVIACHYNIAKIDVNNFEEVQGLAHKFNKAANTMSALWKGATKPEDQKFAESRVLKHICTRAYNRAVTDVHALNKHYEAFSSETYGETSFERLQMIIDEVAPNQDDVFVDLGSGVGQLVCHVAGASRVKKAVGIEISQLPNTFARQLEREFVRWMKWYGKKFQPFSLEQGDFLHSQYRQLITEEATVIFINNYAFTAELDTRIKRELLAELKDGTRIISTKPYALPGRSINGRHMNDISMILDVREMKRCENACSWTSNYVPYYMHTINHSRIELYYQNQKNPQARVLNSSETSRRSSVSHRSSRESSVMSSSNSGKHLAGQVADGDEDPAGPTTRRKWSEQVGESDHKKSKESKRSEEKKSKSKNIVRGRPRKSAPMSSSAPNTQVSNARGLSSDAIDGLQRMHDMARDIPVHFAKNEENDSLVRADLATGRTPSRYPELDQYLEGQRIVMERFLDFMKTPQYVEAVQQSIALEKLKHEDLIQRRDTLKKSVDQLVANGVSLLRERIHELGMDAATPAAFLEQSKEIVSTHKRSLARCAELENEIANLEMHNEQLVRENQKHTAKTEGVRLGASENSLPNQALTDPDASECPTSQSPLNTSNGSSAPPAKKSRNRSNRNYSHKRSPAAASKNLQEDPVKEKEVQMKIDLIVAEAMRVEKAAKCAEKERKAQRSDKKKEKTTIANPIGPLKKRPSGEIAISVVAAPPPMETSIPTNPNPLIGFSAASFASLASTPLAEPTPLPPHVSTLGLIAAGEPERMEKD</sequence>
<feature type="compositionally biased region" description="Basic residues" evidence="13">
    <location>
        <begin position="442"/>
        <end position="454"/>
    </location>
</feature>
<dbReference type="GO" id="GO:0032259">
    <property type="term" value="P:methylation"/>
    <property type="evidence" value="ECO:0007669"/>
    <property type="project" value="UniProtKB-KW"/>
</dbReference>
<reference evidence="15 16" key="1">
    <citation type="journal article" date="2015" name="Genome Biol.">
        <title>Comparative genomics of Steinernema reveals deeply conserved gene regulatory networks.</title>
        <authorList>
            <person name="Dillman A.R."/>
            <person name="Macchietto M."/>
            <person name="Porter C.F."/>
            <person name="Rogers A."/>
            <person name="Williams B."/>
            <person name="Antoshechkin I."/>
            <person name="Lee M.M."/>
            <person name="Goodwin Z."/>
            <person name="Lu X."/>
            <person name="Lewis E.E."/>
            <person name="Goodrich-Blair H."/>
            <person name="Stock S.P."/>
            <person name="Adams B.J."/>
            <person name="Sternberg P.W."/>
            <person name="Mortazavi A."/>
        </authorList>
    </citation>
    <scope>NUCLEOTIDE SEQUENCE [LARGE SCALE GENOMIC DNA]</scope>
    <source>
        <strain evidence="15 16">ALL</strain>
    </source>
</reference>
<feature type="coiled-coil region" evidence="12">
    <location>
        <begin position="612"/>
        <end position="646"/>
    </location>
</feature>
<dbReference type="InterPro" id="IPR030445">
    <property type="entry name" value="H3-K79_meTrfase"/>
</dbReference>
<dbReference type="Proteomes" id="UP000298663">
    <property type="component" value="Unassembled WGS sequence"/>
</dbReference>
<keyword evidence="12" id="KW-0175">Coiled coil</keyword>
<comment type="similarity">
    <text evidence="11">Belongs to the class I-like SAM-binding methyltransferase superfamily. DOT1 family.</text>
</comment>
<feature type="compositionally biased region" description="Polar residues" evidence="13">
    <location>
        <begin position="457"/>
        <end position="472"/>
    </location>
</feature>
<evidence type="ECO:0000256" key="3">
    <source>
        <dbReference type="ARBA" id="ARBA00020987"/>
    </source>
</evidence>
<dbReference type="EC" id="2.1.1.360" evidence="2 11"/>
<keyword evidence="7 11" id="KW-0156">Chromatin regulator</keyword>
<evidence type="ECO:0000256" key="7">
    <source>
        <dbReference type="ARBA" id="ARBA00022853"/>
    </source>
</evidence>
<dbReference type="PROSITE" id="PS51569">
    <property type="entry name" value="DOT1"/>
    <property type="match status" value="1"/>
</dbReference>
<evidence type="ECO:0000256" key="4">
    <source>
        <dbReference type="ARBA" id="ARBA00022603"/>
    </source>
</evidence>
<evidence type="ECO:0000256" key="5">
    <source>
        <dbReference type="ARBA" id="ARBA00022679"/>
    </source>
</evidence>
<reference evidence="15 16" key="2">
    <citation type="journal article" date="2019" name="G3 (Bethesda)">
        <title>Hybrid Assembly of the Genome of the Entomopathogenic Nematode Steinernema carpocapsae Identifies the X-Chromosome.</title>
        <authorList>
            <person name="Serra L."/>
            <person name="Macchietto M."/>
            <person name="Macias-Munoz A."/>
            <person name="McGill C.J."/>
            <person name="Rodriguez I.M."/>
            <person name="Rodriguez B."/>
            <person name="Murad R."/>
            <person name="Mortazavi A."/>
        </authorList>
    </citation>
    <scope>NUCLEOTIDE SEQUENCE [LARGE SCALE GENOMIC DNA]</scope>
    <source>
        <strain evidence="15 16">ALL</strain>
    </source>
</reference>
<keyword evidence="8 11" id="KW-0539">Nucleus</keyword>
<feature type="compositionally biased region" description="Low complexity" evidence="13">
    <location>
        <begin position="369"/>
        <end position="395"/>
    </location>
</feature>
<dbReference type="OrthoDB" id="443402at2759"/>
<feature type="region of interest" description="Disordered" evidence="13">
    <location>
        <begin position="651"/>
        <end position="721"/>
    </location>
</feature>
<evidence type="ECO:0000256" key="12">
    <source>
        <dbReference type="SAM" id="Coils"/>
    </source>
</evidence>
<evidence type="ECO:0000259" key="14">
    <source>
        <dbReference type="PROSITE" id="PS51569"/>
    </source>
</evidence>
<feature type="compositionally biased region" description="Polar residues" evidence="13">
    <location>
        <begin position="655"/>
        <end position="664"/>
    </location>
</feature>
<keyword evidence="16" id="KW-1185">Reference proteome</keyword>
<dbReference type="GO" id="GO:0140956">
    <property type="term" value="F:histone H3K79 trimethyltransferase activity"/>
    <property type="evidence" value="ECO:0007669"/>
    <property type="project" value="UniProtKB-EC"/>
</dbReference>
<dbReference type="PANTHER" id="PTHR21451">
    <property type="entry name" value="HISTONE H3 METHYLTRANSFERASE"/>
    <property type="match status" value="1"/>
</dbReference>
<organism evidence="15 16">
    <name type="scientific">Steinernema carpocapsae</name>
    <name type="common">Entomopathogenic nematode</name>
    <dbReference type="NCBI Taxonomy" id="34508"/>
    <lineage>
        <taxon>Eukaryota</taxon>
        <taxon>Metazoa</taxon>
        <taxon>Ecdysozoa</taxon>
        <taxon>Nematoda</taxon>
        <taxon>Chromadorea</taxon>
        <taxon>Rhabditida</taxon>
        <taxon>Tylenchina</taxon>
        <taxon>Panagrolaimomorpha</taxon>
        <taxon>Strongyloidoidea</taxon>
        <taxon>Steinernematidae</taxon>
        <taxon>Steinernema</taxon>
    </lineage>
</organism>
<evidence type="ECO:0000256" key="6">
    <source>
        <dbReference type="ARBA" id="ARBA00022691"/>
    </source>
</evidence>
<evidence type="ECO:0000313" key="15">
    <source>
        <dbReference type="EMBL" id="TKR93592.1"/>
    </source>
</evidence>
<dbReference type="InterPro" id="IPR029063">
    <property type="entry name" value="SAM-dependent_MTases_sf"/>
</dbReference>
<dbReference type="InterPro" id="IPR025789">
    <property type="entry name" value="DOT1_dom"/>
</dbReference>
<dbReference type="GO" id="GO:0000077">
    <property type="term" value="P:DNA damage checkpoint signaling"/>
    <property type="evidence" value="ECO:0007669"/>
    <property type="project" value="TreeGrafter"/>
</dbReference>
<evidence type="ECO:0000256" key="1">
    <source>
        <dbReference type="ARBA" id="ARBA00004123"/>
    </source>
</evidence>
<accession>A0A4U5PB97</accession>
<feature type="compositionally biased region" description="Basic and acidic residues" evidence="13">
    <location>
        <begin position="425"/>
        <end position="441"/>
    </location>
</feature>
<feature type="region of interest" description="Disordered" evidence="13">
    <location>
        <begin position="366"/>
        <end position="472"/>
    </location>
</feature>
<dbReference type="FunFam" id="3.40.50.150:FF:000033">
    <property type="entry name" value="Histone-lysine N-methyltransferase, H3 lysine-79 specific"/>
    <property type="match status" value="1"/>
</dbReference>
<dbReference type="Pfam" id="PF08123">
    <property type="entry name" value="DOT1"/>
    <property type="match status" value="1"/>
</dbReference>
<protein>
    <recommendedName>
        <fullName evidence="3 11">Histone-lysine N-methyltransferase, H3 lysine-79 specific</fullName>
        <ecNumber evidence="2 11">2.1.1.360</ecNumber>
    </recommendedName>
    <alternativeName>
        <fullName evidence="9 11">Histone H3-K79 methyltransferase</fullName>
    </alternativeName>
</protein>
<evidence type="ECO:0000313" key="16">
    <source>
        <dbReference type="Proteomes" id="UP000298663"/>
    </source>
</evidence>
<dbReference type="GO" id="GO:0035097">
    <property type="term" value="C:histone methyltransferase complex"/>
    <property type="evidence" value="ECO:0007669"/>
    <property type="project" value="UniProtKB-ARBA"/>
</dbReference>
<keyword evidence="6 11" id="KW-0949">S-adenosyl-L-methionine</keyword>